<dbReference type="Proteomes" id="UP000515160">
    <property type="component" value="Chromosome 2L"/>
</dbReference>
<dbReference type="GeneID" id="127565104"/>
<protein>
    <submittedName>
        <fullName evidence="4">Protein CDV3 homolog</fullName>
    </submittedName>
</protein>
<dbReference type="PANTHER" id="PTHR16284:SF13">
    <property type="entry name" value="PROTEIN CDV3 HOMOLOG"/>
    <property type="match status" value="1"/>
</dbReference>
<accession>A0A9C6W7R8</accession>
<organism evidence="3 4">
    <name type="scientific">Drosophila albomicans</name>
    <name type="common">Fruit fly</name>
    <dbReference type="NCBI Taxonomy" id="7291"/>
    <lineage>
        <taxon>Eukaryota</taxon>
        <taxon>Metazoa</taxon>
        <taxon>Ecdysozoa</taxon>
        <taxon>Arthropoda</taxon>
        <taxon>Hexapoda</taxon>
        <taxon>Insecta</taxon>
        <taxon>Pterygota</taxon>
        <taxon>Neoptera</taxon>
        <taxon>Endopterygota</taxon>
        <taxon>Diptera</taxon>
        <taxon>Brachycera</taxon>
        <taxon>Muscomorpha</taxon>
        <taxon>Ephydroidea</taxon>
        <taxon>Drosophilidae</taxon>
        <taxon>Drosophila</taxon>
    </lineage>
</organism>
<dbReference type="Pfam" id="PF15359">
    <property type="entry name" value="CDV3"/>
    <property type="match status" value="1"/>
</dbReference>
<comment type="similarity">
    <text evidence="1">Belongs to the CDV3 family.</text>
</comment>
<gene>
    <name evidence="4" type="primary">LOC127565104</name>
</gene>
<feature type="region of interest" description="Disordered" evidence="2">
    <location>
        <begin position="97"/>
        <end position="118"/>
    </location>
</feature>
<evidence type="ECO:0000256" key="2">
    <source>
        <dbReference type="SAM" id="MobiDB-lite"/>
    </source>
</evidence>
<reference evidence="4" key="1">
    <citation type="submission" date="2025-08" db="UniProtKB">
        <authorList>
            <consortium name="RefSeq"/>
        </authorList>
    </citation>
    <scope>IDENTIFICATION</scope>
    <source>
        <strain evidence="4">15112-1751.03</strain>
        <tissue evidence="4">Whole Adult</tissue>
    </source>
</reference>
<evidence type="ECO:0000313" key="3">
    <source>
        <dbReference type="Proteomes" id="UP000515160"/>
    </source>
</evidence>
<sequence length="221" mass="24386">MKTNLLATDVLYRTLEETAKVPQEMDNNEKLPLEAMNSTRASLEFGIRFPNDAVDEEDEWCDFTEDHDQPFPNLMRNSKLLLSPTAPVTTEDVKVSTEHSQYQDTGGDGLGVGSSTEESGKTACPWLRVEPNEISNCGTTIVESVERKLQPLIAAQPDIMAKKSVYVPPALRASQIDMKVRPKKPTTPSAAVKLSKGQAPDINNVEYFPSLSPSHISKRAK</sequence>
<evidence type="ECO:0000313" key="4">
    <source>
        <dbReference type="RefSeq" id="XP_051858190.1"/>
    </source>
</evidence>
<feature type="region of interest" description="Disordered" evidence="2">
    <location>
        <begin position="202"/>
        <end position="221"/>
    </location>
</feature>
<dbReference type="RefSeq" id="XP_051858190.1">
    <property type="nucleotide sequence ID" value="XM_052002230.1"/>
</dbReference>
<dbReference type="PANTHER" id="PTHR16284">
    <property type="entry name" value="PROTEIN CDV3 HOMOLOG"/>
    <property type="match status" value="1"/>
</dbReference>
<name>A0A9C6W7R8_DROAB</name>
<dbReference type="GO" id="GO:0005737">
    <property type="term" value="C:cytoplasm"/>
    <property type="evidence" value="ECO:0007669"/>
    <property type="project" value="TreeGrafter"/>
</dbReference>
<keyword evidence="3" id="KW-1185">Reference proteome</keyword>
<evidence type="ECO:0000256" key="1">
    <source>
        <dbReference type="ARBA" id="ARBA00006062"/>
    </source>
</evidence>
<dbReference type="OrthoDB" id="7866787at2759"/>
<proteinExistence type="inferred from homology"/>
<dbReference type="AlphaFoldDB" id="A0A9C6W7R8"/>
<dbReference type="InterPro" id="IPR026806">
    <property type="entry name" value="CDV3"/>
</dbReference>